<sequence>GREAQRTARGQGDAPGAGELHRRRRGVVVGAPHGRRHRSLPGARPPADGPRPLGEDGPGVRRGAPGHRRRARARRRRTRGAHLRARRRPLRRGRGPPAPGEVLAPRGPGRRDLRGGRRVSRRGL</sequence>
<evidence type="ECO:0000313" key="2">
    <source>
        <dbReference type="EMBL" id="CAA9401792.1"/>
    </source>
</evidence>
<accession>A0A6J4NZL9</accession>
<dbReference type="EMBL" id="CADCUV010000054">
    <property type="protein sequence ID" value="CAA9401792.1"/>
    <property type="molecule type" value="Genomic_DNA"/>
</dbReference>
<protein>
    <submittedName>
        <fullName evidence="2">Uncharacterized protein</fullName>
    </submittedName>
</protein>
<feature type="non-terminal residue" evidence="2">
    <location>
        <position position="124"/>
    </location>
</feature>
<feature type="compositionally biased region" description="Basic residues" evidence="1">
    <location>
        <begin position="64"/>
        <end position="94"/>
    </location>
</feature>
<dbReference type="AlphaFoldDB" id="A0A6J4NZL9"/>
<organism evidence="2">
    <name type="scientific">uncultured Rubrobacteraceae bacterium</name>
    <dbReference type="NCBI Taxonomy" id="349277"/>
    <lineage>
        <taxon>Bacteria</taxon>
        <taxon>Bacillati</taxon>
        <taxon>Actinomycetota</taxon>
        <taxon>Rubrobacteria</taxon>
        <taxon>Rubrobacterales</taxon>
        <taxon>Rubrobacteraceae</taxon>
        <taxon>environmental samples</taxon>
    </lineage>
</organism>
<evidence type="ECO:0000256" key="1">
    <source>
        <dbReference type="SAM" id="MobiDB-lite"/>
    </source>
</evidence>
<feature type="non-terminal residue" evidence="2">
    <location>
        <position position="1"/>
    </location>
</feature>
<gene>
    <name evidence="2" type="ORF">AVDCRST_MAG22-1143</name>
</gene>
<reference evidence="2" key="1">
    <citation type="submission" date="2020-02" db="EMBL/GenBank/DDBJ databases">
        <authorList>
            <person name="Meier V. D."/>
        </authorList>
    </citation>
    <scope>NUCLEOTIDE SEQUENCE</scope>
    <source>
        <strain evidence="2">AVDCRST_MAG22</strain>
    </source>
</reference>
<name>A0A6J4NZL9_9ACTN</name>
<proteinExistence type="predicted"/>
<feature type="region of interest" description="Disordered" evidence="1">
    <location>
        <begin position="1"/>
        <end position="124"/>
    </location>
</feature>